<protein>
    <recommendedName>
        <fullName evidence="3">F-box domain-containing protein</fullName>
    </recommendedName>
</protein>
<evidence type="ECO:0000313" key="1">
    <source>
        <dbReference type="EMBL" id="TQD74027.1"/>
    </source>
</evidence>
<dbReference type="GO" id="GO:0032436">
    <property type="term" value="P:positive regulation of proteasomal ubiquitin-dependent protein catabolic process"/>
    <property type="evidence" value="ECO:0007669"/>
    <property type="project" value="TreeGrafter"/>
</dbReference>
<name>A0A540KIJ8_MALBA</name>
<dbReference type="AlphaFoldDB" id="A0A540KIJ8"/>
<organism evidence="1 2">
    <name type="scientific">Malus baccata</name>
    <name type="common">Siberian crab apple</name>
    <name type="synonym">Pyrus baccata</name>
    <dbReference type="NCBI Taxonomy" id="106549"/>
    <lineage>
        <taxon>Eukaryota</taxon>
        <taxon>Viridiplantae</taxon>
        <taxon>Streptophyta</taxon>
        <taxon>Embryophyta</taxon>
        <taxon>Tracheophyta</taxon>
        <taxon>Spermatophyta</taxon>
        <taxon>Magnoliopsida</taxon>
        <taxon>eudicotyledons</taxon>
        <taxon>Gunneridae</taxon>
        <taxon>Pentapetalae</taxon>
        <taxon>rosids</taxon>
        <taxon>fabids</taxon>
        <taxon>Rosales</taxon>
        <taxon>Rosaceae</taxon>
        <taxon>Amygdaloideae</taxon>
        <taxon>Maleae</taxon>
        <taxon>Malus</taxon>
    </lineage>
</organism>
<dbReference type="PANTHER" id="PTHR14939">
    <property type="entry name" value="F-BOX ONLY PROTEIN 22"/>
    <property type="match status" value="1"/>
</dbReference>
<keyword evidence="2" id="KW-1185">Reference proteome</keyword>
<dbReference type="PANTHER" id="PTHR14939:SF5">
    <property type="entry name" value="F-BOX ONLY PROTEIN 22"/>
    <property type="match status" value="1"/>
</dbReference>
<gene>
    <name evidence="1" type="ORF">C1H46_040461</name>
</gene>
<evidence type="ECO:0000313" key="2">
    <source>
        <dbReference type="Proteomes" id="UP000315295"/>
    </source>
</evidence>
<dbReference type="GO" id="GO:0000209">
    <property type="term" value="P:protein polyubiquitination"/>
    <property type="evidence" value="ECO:0007669"/>
    <property type="project" value="TreeGrafter"/>
</dbReference>
<accession>A0A540KIJ8</accession>
<proteinExistence type="predicted"/>
<evidence type="ECO:0008006" key="3">
    <source>
        <dbReference type="Google" id="ProtNLM"/>
    </source>
</evidence>
<comment type="caution">
    <text evidence="1">The sequence shown here is derived from an EMBL/GenBank/DDBJ whole genome shotgun (WGS) entry which is preliminary data.</text>
</comment>
<reference evidence="1 2" key="1">
    <citation type="journal article" date="2019" name="G3 (Bethesda)">
        <title>Sequencing of a Wild Apple (Malus baccata) Genome Unravels the Differences Between Cultivated and Wild Apple Species Regarding Disease Resistance and Cold Tolerance.</title>
        <authorList>
            <person name="Chen X."/>
        </authorList>
    </citation>
    <scope>NUCLEOTIDE SEQUENCE [LARGE SCALE GENOMIC DNA]</scope>
    <source>
        <strain evidence="2">cv. Shandingzi</strain>
        <tissue evidence="1">Leaves</tissue>
    </source>
</reference>
<dbReference type="EMBL" id="VIEB01001227">
    <property type="protein sequence ID" value="TQD74027.1"/>
    <property type="molecule type" value="Genomic_DNA"/>
</dbReference>
<dbReference type="Proteomes" id="UP000315295">
    <property type="component" value="Unassembled WGS sequence"/>
</dbReference>
<sequence length="418" mass="46445">MFCSHRQSRGGKGNSMAVEQLKIGREQGVFSRVDDEILQNILGRLPAVEFSSAVGVNTNWNKNFGQMLSRPKFSSALSLKPDLHVNWAQGNSPRNAEAIHRGIVVSVGYVPCLRVEVFPLPSPGHVNWAQGNSARNTETIHRGIVVSVGYVPCLRVEVFPLPSPGHQLHDMESVCYSAPHLLMMEHFVRDIQNYSAFMYDDVRDTIMPEKTAIVGDASASLMCTRKNETGNYSRDLFNFATAALVFVKDQHIPRQYFNGASPPVSMTTLNFHEVRGGYGDFILVDGVGIQPDDVFFFFYHSDAATALNTIDYASDNLQTFVHNDSEIQPEMFGGFIFSSKKRGASMFNKPNVDCKLFADNFPAVPVAGMFGNKEIACSGLLGEEEDQELGHPRYVHACSSMYLAMTYVPPQAPYYLKE</sequence>